<feature type="domain" description="AB hydrolase-1" evidence="2">
    <location>
        <begin position="22"/>
        <end position="269"/>
    </location>
</feature>
<dbReference type="Gene3D" id="3.40.50.1820">
    <property type="entry name" value="alpha/beta hydrolase"/>
    <property type="match status" value="1"/>
</dbReference>
<dbReference type="SUPFAM" id="SSF53474">
    <property type="entry name" value="alpha/beta-Hydrolases"/>
    <property type="match status" value="1"/>
</dbReference>
<comment type="caution">
    <text evidence="3">The sequence shown here is derived from an EMBL/GenBank/DDBJ whole genome shotgun (WGS) entry which is preliminary data.</text>
</comment>
<organism evidence="3 4">
    <name type="scientific">Heliobacterium chlorum</name>
    <dbReference type="NCBI Taxonomy" id="2698"/>
    <lineage>
        <taxon>Bacteria</taxon>
        <taxon>Bacillati</taxon>
        <taxon>Bacillota</taxon>
        <taxon>Clostridia</taxon>
        <taxon>Eubacteriales</taxon>
        <taxon>Heliobacteriaceae</taxon>
        <taxon>Heliobacterium</taxon>
    </lineage>
</organism>
<accession>A0ABR7T6V6</accession>
<gene>
    <name evidence="3" type="ORF">H1S01_18120</name>
</gene>
<proteinExistence type="predicted"/>
<dbReference type="Pfam" id="PF00561">
    <property type="entry name" value="Abhydrolase_1"/>
    <property type="match status" value="1"/>
</dbReference>
<sequence>MATVIGKGVQLYYEVHGSEIAPAMIFTHGAGWDHRQWEPQVEVFSRNYRVIVWDVRYHGQSVAADGPIDAETFSRDLILLLDHLAIEKAILVGCSMGGHISLRTAALYPERVQALVLMGTPVTSAFNWFNRLQIPFRQRSMQKFVMEVVDMSLQFFSFFFYGLTMRISSMQSLAKMHAKALSMYNPSLQDYFYRVTSVHSKERWMQIFNAVSRMEALAELSKVQCSTLVIEGDGEWMMRRQHRYICECVPGTVHKVVNHAGHATNLDNPEEVNQYLAQFIAAVLTDDKADPCRCWCEPMELHAAKA</sequence>
<keyword evidence="1 3" id="KW-0378">Hydrolase</keyword>
<protein>
    <submittedName>
        <fullName evidence="3">Alpha/beta hydrolase</fullName>
    </submittedName>
</protein>
<dbReference type="InterPro" id="IPR000073">
    <property type="entry name" value="AB_hydrolase_1"/>
</dbReference>
<dbReference type="PANTHER" id="PTHR43798">
    <property type="entry name" value="MONOACYLGLYCEROL LIPASE"/>
    <property type="match status" value="1"/>
</dbReference>
<evidence type="ECO:0000259" key="2">
    <source>
        <dbReference type="Pfam" id="PF00561"/>
    </source>
</evidence>
<keyword evidence="4" id="KW-1185">Reference proteome</keyword>
<dbReference type="PRINTS" id="PR00111">
    <property type="entry name" value="ABHYDROLASE"/>
</dbReference>
<reference evidence="3 4" key="1">
    <citation type="submission" date="2020-07" db="EMBL/GenBank/DDBJ databases">
        <title>Draft whole-genome sequence of Heliobacterium chlorum DSM 3682, type strain.</title>
        <authorList>
            <person name="Kyndt J.A."/>
            <person name="Meyer T.E."/>
            <person name="Imhoff J.F."/>
        </authorList>
    </citation>
    <scope>NUCLEOTIDE SEQUENCE [LARGE SCALE GENOMIC DNA]</scope>
    <source>
        <strain evidence="3 4">DSM 3682</strain>
    </source>
</reference>
<evidence type="ECO:0000256" key="1">
    <source>
        <dbReference type="ARBA" id="ARBA00022801"/>
    </source>
</evidence>
<evidence type="ECO:0000313" key="3">
    <source>
        <dbReference type="EMBL" id="MBC9786376.1"/>
    </source>
</evidence>
<dbReference type="InterPro" id="IPR029058">
    <property type="entry name" value="AB_hydrolase_fold"/>
</dbReference>
<name>A0ABR7T6V6_HELCL</name>
<dbReference type="GO" id="GO:0016787">
    <property type="term" value="F:hydrolase activity"/>
    <property type="evidence" value="ECO:0007669"/>
    <property type="project" value="UniProtKB-KW"/>
</dbReference>
<dbReference type="InterPro" id="IPR050266">
    <property type="entry name" value="AB_hydrolase_sf"/>
</dbReference>
<evidence type="ECO:0000313" key="4">
    <source>
        <dbReference type="Proteomes" id="UP000617402"/>
    </source>
</evidence>
<dbReference type="EMBL" id="JACVHF010000035">
    <property type="protein sequence ID" value="MBC9786376.1"/>
    <property type="molecule type" value="Genomic_DNA"/>
</dbReference>
<dbReference type="PANTHER" id="PTHR43798:SF31">
    <property type="entry name" value="AB HYDROLASE SUPERFAMILY PROTEIN YCLE"/>
    <property type="match status" value="1"/>
</dbReference>
<dbReference type="Proteomes" id="UP000617402">
    <property type="component" value="Unassembled WGS sequence"/>
</dbReference>
<dbReference type="PRINTS" id="PR00412">
    <property type="entry name" value="EPOXHYDRLASE"/>
</dbReference>
<dbReference type="RefSeq" id="WP_188041798.1">
    <property type="nucleotide sequence ID" value="NZ_JACVHF010000035.1"/>
</dbReference>
<dbReference type="InterPro" id="IPR000639">
    <property type="entry name" value="Epox_hydrolase-like"/>
</dbReference>